<evidence type="ECO:0000313" key="13">
    <source>
        <dbReference type="Proteomes" id="UP000253141"/>
    </source>
</evidence>
<accession>A0A369I0P4</accession>
<evidence type="ECO:0000256" key="6">
    <source>
        <dbReference type="ARBA" id="ARBA00022801"/>
    </source>
</evidence>
<dbReference type="PROSITE" id="PS51192">
    <property type="entry name" value="HELICASE_ATP_BIND_1"/>
    <property type="match status" value="1"/>
</dbReference>
<dbReference type="CDD" id="cd18785">
    <property type="entry name" value="SF2_C"/>
    <property type="match status" value="1"/>
</dbReference>
<dbReference type="AlphaFoldDB" id="A0A369I0P4"/>
<dbReference type="InterPro" id="IPR038257">
    <property type="entry name" value="CRISPR-assoc_Cas3_HD_sf"/>
</dbReference>
<keyword evidence="4" id="KW-0479">Metal-binding</keyword>
<keyword evidence="3" id="KW-0540">Nuclease</keyword>
<dbReference type="InterPro" id="IPR006474">
    <property type="entry name" value="Helicase_Cas3_CRISPR-ass_core"/>
</dbReference>
<gene>
    <name evidence="12" type="primary">cas3</name>
    <name evidence="12" type="ORF">DVG78_28815</name>
</gene>
<evidence type="ECO:0000256" key="1">
    <source>
        <dbReference type="ARBA" id="ARBA00006847"/>
    </source>
</evidence>
<evidence type="ECO:0000256" key="5">
    <source>
        <dbReference type="ARBA" id="ARBA00022741"/>
    </source>
</evidence>
<dbReference type="InterPro" id="IPR027417">
    <property type="entry name" value="P-loop_NTPase"/>
</dbReference>
<feature type="domain" description="Helicase ATP-binding" evidence="10">
    <location>
        <begin position="277"/>
        <end position="467"/>
    </location>
</feature>
<dbReference type="Proteomes" id="UP000253141">
    <property type="component" value="Unassembled WGS sequence"/>
</dbReference>
<dbReference type="InterPro" id="IPR006935">
    <property type="entry name" value="Helicase/UvrB_N"/>
</dbReference>
<dbReference type="InterPro" id="IPR054712">
    <property type="entry name" value="Cas3-like_dom"/>
</dbReference>
<dbReference type="GO" id="GO:0005524">
    <property type="term" value="F:ATP binding"/>
    <property type="evidence" value="ECO:0007669"/>
    <property type="project" value="UniProtKB-KW"/>
</dbReference>
<evidence type="ECO:0000313" key="12">
    <source>
        <dbReference type="EMBL" id="RDB02450.1"/>
    </source>
</evidence>
<dbReference type="SUPFAM" id="SSF109604">
    <property type="entry name" value="HD-domain/PDEase-like"/>
    <property type="match status" value="1"/>
</dbReference>
<evidence type="ECO:0000256" key="3">
    <source>
        <dbReference type="ARBA" id="ARBA00022722"/>
    </source>
</evidence>
<reference evidence="12 13" key="1">
    <citation type="submission" date="2018-07" db="EMBL/GenBank/DDBJ databases">
        <title>Genome analysis of Runella aurantiaca.</title>
        <authorList>
            <person name="Yang X."/>
        </authorList>
    </citation>
    <scope>NUCLEOTIDE SEQUENCE [LARGE SCALE GENOMIC DNA]</scope>
    <source>
        <strain evidence="12 13">YX9</strain>
    </source>
</reference>
<dbReference type="GO" id="GO:0016787">
    <property type="term" value="F:hydrolase activity"/>
    <property type="evidence" value="ECO:0007669"/>
    <property type="project" value="UniProtKB-KW"/>
</dbReference>
<dbReference type="PANTHER" id="PTHR47957:SF3">
    <property type="entry name" value="ATP-DEPENDENT HELICASE HRQ1"/>
    <property type="match status" value="1"/>
</dbReference>
<evidence type="ECO:0000256" key="9">
    <source>
        <dbReference type="ARBA" id="ARBA00023118"/>
    </source>
</evidence>
<organism evidence="12 13">
    <name type="scientific">Runella aurantiaca</name>
    <dbReference type="NCBI Taxonomy" id="2282308"/>
    <lineage>
        <taxon>Bacteria</taxon>
        <taxon>Pseudomonadati</taxon>
        <taxon>Bacteroidota</taxon>
        <taxon>Cytophagia</taxon>
        <taxon>Cytophagales</taxon>
        <taxon>Spirosomataceae</taxon>
        <taxon>Runella</taxon>
    </lineage>
</organism>
<dbReference type="Pfam" id="PF22590">
    <property type="entry name" value="Cas3-like_C_2"/>
    <property type="match status" value="1"/>
</dbReference>
<evidence type="ECO:0000256" key="2">
    <source>
        <dbReference type="ARBA" id="ARBA00009046"/>
    </source>
</evidence>
<keyword evidence="13" id="KW-1185">Reference proteome</keyword>
<dbReference type="Gene3D" id="1.10.3210.30">
    <property type="match status" value="1"/>
</dbReference>
<keyword evidence="5" id="KW-0547">Nucleotide-binding</keyword>
<dbReference type="PANTHER" id="PTHR47957">
    <property type="entry name" value="ATP-DEPENDENT HELICASE HRQ1"/>
    <property type="match status" value="1"/>
</dbReference>
<name>A0A369I0P4_9BACT</name>
<proteinExistence type="inferred from homology"/>
<sequence>MTAFSHPGKPLVFHLNEVAQSCKRIMSERHWLQNSPVSQEIMRDVAYLCGSFHDLGKATRYFQFYLSTLGKETNGPKNHALISALFVREVVKVYLSKTDLEPWIQELIATLAYTATRRHHGGLNNLETEVELAEKSKELGEIIDAFLDVDAQEIIDFFLPDVSLTYDFQTFKAYIRGKKYVNELFDFYDDKIKHGDYEDIVFSQKIQFFYLHQLLYSTLLFSDKTDVIVGVSFESSSKFPLDGVEQYRKSKGFNQVRNSLDESKNKAYYDSIENLVNVYEPSQHIYSLTLPTGLGKTLTSLGVALKLKELNPNIKRLIITIPFTSIIDQNYDVYKEVAQTDDSSVILKHHHQAEPSYKMGDDEFTPDISQFLIETWQSEVVVTTFVQLLNSIFSNDKSLLMKLPNLANSIIILDEIQTINFEHWQLINQVFKELGSLLNCYFILMSATQPLIFLPDFEIKEIVPDYKSYFKLFNRTKIINKAVSPISQDDFVSEVIEYAVQNPRKDLLLILNTKASCLQVFEKMKEILDLDTCNLYYMSTLITPYERKRIIGFLKNKKSDKQQIVVTTQLIEAGVDISVDTVFRGLAPIDAIIQASGRANRYNEKGYACDVFLFEIEESIKGSQRVYGSALLLKSKNVLNEITEIEENDYLRLIDAYFKEVRKQSDSLLVKNLEHIANLAFKDLGEFSLIEERFTESVFVQVNQTAKQVWEQFKQIYLNQKLNIFQKRLEFGKLKSKFYDYVVNVPVPRGEKEIAFDSPKEFGFRLVKLGIPSVYYPYSDTDLLQNIGYKEVKVFVS</sequence>
<dbReference type="SUPFAM" id="SSF52540">
    <property type="entry name" value="P-loop containing nucleoside triphosphate hydrolases"/>
    <property type="match status" value="1"/>
</dbReference>
<protein>
    <submittedName>
        <fullName evidence="12">CRISPR-associated helicase Cas3</fullName>
    </submittedName>
</protein>
<comment type="similarity">
    <text evidence="1">In the N-terminal section; belongs to the CRISPR-associated nuclease Cas3-HD family.</text>
</comment>
<evidence type="ECO:0000256" key="8">
    <source>
        <dbReference type="ARBA" id="ARBA00022840"/>
    </source>
</evidence>
<keyword evidence="7" id="KW-0347">Helicase</keyword>
<dbReference type="GO" id="GO:0006289">
    <property type="term" value="P:nucleotide-excision repair"/>
    <property type="evidence" value="ECO:0007669"/>
    <property type="project" value="TreeGrafter"/>
</dbReference>
<dbReference type="SMART" id="SM00490">
    <property type="entry name" value="HELICc"/>
    <property type="match status" value="1"/>
</dbReference>
<dbReference type="GO" id="GO:0036297">
    <property type="term" value="P:interstrand cross-link repair"/>
    <property type="evidence" value="ECO:0007669"/>
    <property type="project" value="TreeGrafter"/>
</dbReference>
<comment type="similarity">
    <text evidence="2">In the central section; belongs to the CRISPR-associated helicase Cas3 family.</text>
</comment>
<dbReference type="EMBL" id="QPIW01000043">
    <property type="protein sequence ID" value="RDB02450.1"/>
    <property type="molecule type" value="Genomic_DNA"/>
</dbReference>
<keyword evidence="6" id="KW-0378">Hydrolase</keyword>
<dbReference type="GO" id="GO:0051607">
    <property type="term" value="P:defense response to virus"/>
    <property type="evidence" value="ECO:0007669"/>
    <property type="project" value="UniProtKB-KW"/>
</dbReference>
<dbReference type="RefSeq" id="WP_114464477.1">
    <property type="nucleotide sequence ID" value="NZ_QPIW01000043.1"/>
</dbReference>
<feature type="domain" description="HD Cas3-type" evidence="11">
    <location>
        <begin position="4"/>
        <end position="225"/>
    </location>
</feature>
<dbReference type="NCBIfam" id="TIGR01596">
    <property type="entry name" value="cas3_HD"/>
    <property type="match status" value="1"/>
</dbReference>
<evidence type="ECO:0000259" key="11">
    <source>
        <dbReference type="PROSITE" id="PS51643"/>
    </source>
</evidence>
<dbReference type="InterPro" id="IPR001650">
    <property type="entry name" value="Helicase_C-like"/>
</dbReference>
<dbReference type="CDD" id="cd09641">
    <property type="entry name" value="Cas3''_I"/>
    <property type="match status" value="1"/>
</dbReference>
<dbReference type="InterPro" id="IPR006483">
    <property type="entry name" value="CRISPR-assoc_Cas3_HD"/>
</dbReference>
<dbReference type="CDD" id="cd17930">
    <property type="entry name" value="DEXHc_cas3"/>
    <property type="match status" value="1"/>
</dbReference>
<dbReference type="NCBIfam" id="TIGR01587">
    <property type="entry name" value="cas3_core"/>
    <property type="match status" value="1"/>
</dbReference>
<dbReference type="GO" id="GO:0003677">
    <property type="term" value="F:DNA binding"/>
    <property type="evidence" value="ECO:0007669"/>
    <property type="project" value="InterPro"/>
</dbReference>
<comment type="caution">
    <text evidence="12">The sequence shown here is derived from an EMBL/GenBank/DDBJ whole genome shotgun (WGS) entry which is preliminary data.</text>
</comment>
<keyword evidence="8" id="KW-0067">ATP-binding</keyword>
<dbReference type="PROSITE" id="PS51643">
    <property type="entry name" value="HD_CAS3"/>
    <property type="match status" value="1"/>
</dbReference>
<dbReference type="GO" id="GO:0043138">
    <property type="term" value="F:3'-5' DNA helicase activity"/>
    <property type="evidence" value="ECO:0007669"/>
    <property type="project" value="TreeGrafter"/>
</dbReference>
<dbReference type="GO" id="GO:0046872">
    <property type="term" value="F:metal ion binding"/>
    <property type="evidence" value="ECO:0007669"/>
    <property type="project" value="UniProtKB-KW"/>
</dbReference>
<dbReference type="InterPro" id="IPR014001">
    <property type="entry name" value="Helicase_ATP-bd"/>
</dbReference>
<dbReference type="OrthoDB" id="9810236at2"/>
<dbReference type="GO" id="GO:0004518">
    <property type="term" value="F:nuclease activity"/>
    <property type="evidence" value="ECO:0007669"/>
    <property type="project" value="UniProtKB-KW"/>
</dbReference>
<keyword evidence="9" id="KW-0051">Antiviral defense</keyword>
<dbReference type="Pfam" id="PF04851">
    <property type="entry name" value="ResIII"/>
    <property type="match status" value="1"/>
</dbReference>
<evidence type="ECO:0000256" key="4">
    <source>
        <dbReference type="ARBA" id="ARBA00022723"/>
    </source>
</evidence>
<evidence type="ECO:0000259" key="10">
    <source>
        <dbReference type="PROSITE" id="PS51192"/>
    </source>
</evidence>
<dbReference type="Pfam" id="PF18019">
    <property type="entry name" value="Cas3_HD"/>
    <property type="match status" value="1"/>
</dbReference>
<evidence type="ECO:0000256" key="7">
    <source>
        <dbReference type="ARBA" id="ARBA00022806"/>
    </source>
</evidence>
<dbReference type="Gene3D" id="3.40.50.300">
    <property type="entry name" value="P-loop containing nucleotide triphosphate hydrolases"/>
    <property type="match status" value="2"/>
</dbReference>